<keyword evidence="3" id="KW-1185">Reference proteome</keyword>
<dbReference type="Gene3D" id="2.60.120.380">
    <property type="match status" value="1"/>
</dbReference>
<comment type="caution">
    <text evidence="2">The sequence shown here is derived from an EMBL/GenBank/DDBJ whole genome shotgun (WGS) entry which is preliminary data.</text>
</comment>
<dbReference type="STRING" id="1538463.B0T36_06445"/>
<evidence type="ECO:0000256" key="1">
    <source>
        <dbReference type="SAM" id="SignalP"/>
    </source>
</evidence>
<gene>
    <name evidence="2" type="ORF">B0T46_02365</name>
</gene>
<accession>A0A1W0AZH8</accession>
<dbReference type="Proteomes" id="UP000188836">
    <property type="component" value="Unassembled WGS sequence"/>
</dbReference>
<reference evidence="2 3" key="1">
    <citation type="journal article" date="2016" name="Antonie Van Leeuwenhoek">
        <title>Nocardia donostiensis sp. nov., isolated from human respiratory specimens.</title>
        <authorList>
            <person name="Ercibengoa M."/>
            <person name="Bell M."/>
            <person name="Marimon J.M."/>
            <person name="Humrighouse B."/>
            <person name="Klenk H.P."/>
            <person name="Potter G."/>
            <person name="Perez-Trallero E."/>
        </authorList>
    </citation>
    <scope>NUCLEOTIDE SEQUENCE [LARGE SCALE GENOMIC DNA]</scope>
    <source>
        <strain evidence="2 3">X1655</strain>
    </source>
</reference>
<dbReference type="EMBL" id="MUMY01000002">
    <property type="protein sequence ID" value="ONM49979.1"/>
    <property type="molecule type" value="Genomic_DNA"/>
</dbReference>
<keyword evidence="1" id="KW-0732">Signal</keyword>
<organism evidence="2 3">
    <name type="scientific">Nocardia donostiensis</name>
    <dbReference type="NCBI Taxonomy" id="1538463"/>
    <lineage>
        <taxon>Bacteria</taxon>
        <taxon>Bacillati</taxon>
        <taxon>Actinomycetota</taxon>
        <taxon>Actinomycetes</taxon>
        <taxon>Mycobacteriales</taxon>
        <taxon>Nocardiaceae</taxon>
        <taxon>Nocardia</taxon>
    </lineage>
</organism>
<feature type="chain" id="PRO_5038748430" description="Cadherin domain-containing protein" evidence="1">
    <location>
        <begin position="23"/>
        <end position="144"/>
    </location>
</feature>
<name>A0A1W0AZH8_9NOCA</name>
<feature type="signal peptide" evidence="1">
    <location>
        <begin position="1"/>
        <end position="22"/>
    </location>
</feature>
<dbReference type="AlphaFoldDB" id="A0A1W0AZH8"/>
<evidence type="ECO:0008006" key="4">
    <source>
        <dbReference type="Google" id="ProtNLM"/>
    </source>
</evidence>
<protein>
    <recommendedName>
        <fullName evidence="4">Cadherin domain-containing protein</fullName>
    </recommendedName>
</protein>
<evidence type="ECO:0000313" key="3">
    <source>
        <dbReference type="Proteomes" id="UP000188836"/>
    </source>
</evidence>
<evidence type="ECO:0000313" key="2">
    <source>
        <dbReference type="EMBL" id="ONM49979.1"/>
    </source>
</evidence>
<proteinExistence type="predicted"/>
<sequence>MMPMTAFPVFRSLLRAVPAVLAAITVAAAGGAATAQPLPSIPSVPGAVHRLQILPGENSTEASGSVARGKNDSYSIATAPGQRLIFDITSTNDKARVSVAPLIGPQVADEAQHAEFVADGNDYQIAVSSVDGAADDYTLTVTVA</sequence>